<comment type="caution">
    <text evidence="4">The sequence shown here is derived from an EMBL/GenBank/DDBJ whole genome shotgun (WGS) entry which is preliminary data.</text>
</comment>
<evidence type="ECO:0000256" key="1">
    <source>
        <dbReference type="SAM" id="MobiDB-lite"/>
    </source>
</evidence>
<dbReference type="InterPro" id="IPR029071">
    <property type="entry name" value="Ubiquitin-like_domsf"/>
</dbReference>
<organism evidence="4 5">
    <name type="scientific">Rhypophila decipiens</name>
    <dbReference type="NCBI Taxonomy" id="261697"/>
    <lineage>
        <taxon>Eukaryota</taxon>
        <taxon>Fungi</taxon>
        <taxon>Dikarya</taxon>
        <taxon>Ascomycota</taxon>
        <taxon>Pezizomycotina</taxon>
        <taxon>Sordariomycetes</taxon>
        <taxon>Sordariomycetidae</taxon>
        <taxon>Sordariales</taxon>
        <taxon>Naviculisporaceae</taxon>
        <taxon>Rhypophila</taxon>
    </lineage>
</organism>
<reference evidence="4" key="2">
    <citation type="submission" date="2023-05" db="EMBL/GenBank/DDBJ databases">
        <authorList>
            <consortium name="Lawrence Berkeley National Laboratory"/>
            <person name="Steindorff A."/>
            <person name="Hensen N."/>
            <person name="Bonometti L."/>
            <person name="Westerberg I."/>
            <person name="Brannstrom I.O."/>
            <person name="Guillou S."/>
            <person name="Cros-Aarteil S."/>
            <person name="Calhoun S."/>
            <person name="Haridas S."/>
            <person name="Kuo A."/>
            <person name="Mondo S."/>
            <person name="Pangilinan J."/>
            <person name="Riley R."/>
            <person name="Labutti K."/>
            <person name="Andreopoulos B."/>
            <person name="Lipzen A."/>
            <person name="Chen C."/>
            <person name="Yanf M."/>
            <person name="Daum C."/>
            <person name="Ng V."/>
            <person name="Clum A."/>
            <person name="Ohm R."/>
            <person name="Martin F."/>
            <person name="Silar P."/>
            <person name="Natvig D."/>
            <person name="Lalanne C."/>
            <person name="Gautier V."/>
            <person name="Ament-Velasquez S.L."/>
            <person name="Kruys A."/>
            <person name="Hutchinson M.I."/>
            <person name="Powell A.J."/>
            <person name="Barry K."/>
            <person name="Miller A.N."/>
            <person name="Grigoriev I.V."/>
            <person name="Debuchy R."/>
            <person name="Gladieux P."/>
            <person name="Thoren M.H."/>
            <person name="Johannesson H."/>
        </authorList>
    </citation>
    <scope>NUCLEOTIDE SEQUENCE</scope>
    <source>
        <strain evidence="4">PSN293</strain>
    </source>
</reference>
<feature type="compositionally biased region" description="Low complexity" evidence="1">
    <location>
        <begin position="57"/>
        <end position="72"/>
    </location>
</feature>
<dbReference type="AlphaFoldDB" id="A0AAN7B8B2"/>
<evidence type="ECO:0000313" key="4">
    <source>
        <dbReference type="EMBL" id="KAK4214044.1"/>
    </source>
</evidence>
<dbReference type="SUPFAM" id="SSF54236">
    <property type="entry name" value="Ubiquitin-like"/>
    <property type="match status" value="1"/>
</dbReference>
<dbReference type="InterPro" id="IPR024737">
    <property type="entry name" value="Get5_N"/>
</dbReference>
<dbReference type="Gene3D" id="1.10.286.70">
    <property type="entry name" value="Get5 dimerization domain"/>
    <property type="match status" value="1"/>
</dbReference>
<reference evidence="4" key="1">
    <citation type="journal article" date="2023" name="Mol. Phylogenet. Evol.">
        <title>Genome-scale phylogeny and comparative genomics of the fungal order Sordariales.</title>
        <authorList>
            <person name="Hensen N."/>
            <person name="Bonometti L."/>
            <person name="Westerberg I."/>
            <person name="Brannstrom I.O."/>
            <person name="Guillou S."/>
            <person name="Cros-Aarteil S."/>
            <person name="Calhoun S."/>
            <person name="Haridas S."/>
            <person name="Kuo A."/>
            <person name="Mondo S."/>
            <person name="Pangilinan J."/>
            <person name="Riley R."/>
            <person name="LaButti K."/>
            <person name="Andreopoulos B."/>
            <person name="Lipzen A."/>
            <person name="Chen C."/>
            <person name="Yan M."/>
            <person name="Daum C."/>
            <person name="Ng V."/>
            <person name="Clum A."/>
            <person name="Steindorff A."/>
            <person name="Ohm R.A."/>
            <person name="Martin F."/>
            <person name="Silar P."/>
            <person name="Natvig D.O."/>
            <person name="Lalanne C."/>
            <person name="Gautier V."/>
            <person name="Ament-Velasquez S.L."/>
            <person name="Kruys A."/>
            <person name="Hutchinson M.I."/>
            <person name="Powell A.J."/>
            <person name="Barry K."/>
            <person name="Miller A.N."/>
            <person name="Grigoriev I.V."/>
            <person name="Debuchy R."/>
            <person name="Gladieux P."/>
            <person name="Hiltunen Thoren M."/>
            <person name="Johannesson H."/>
        </authorList>
    </citation>
    <scope>NUCLEOTIDE SEQUENCE</scope>
    <source>
        <strain evidence="4">PSN293</strain>
    </source>
</reference>
<evidence type="ECO:0000259" key="3">
    <source>
        <dbReference type="Pfam" id="PF17183"/>
    </source>
</evidence>
<feature type="region of interest" description="Disordered" evidence="1">
    <location>
        <begin position="19"/>
        <end position="82"/>
    </location>
</feature>
<feature type="domain" description="Get5 C-terminal" evidence="3">
    <location>
        <begin position="205"/>
        <end position="243"/>
    </location>
</feature>
<gene>
    <name evidence="4" type="ORF">QBC37DRAFT_422095</name>
</gene>
<accession>A0AAN7B8B2</accession>
<dbReference type="Gene3D" id="3.10.20.90">
    <property type="entry name" value="Phosphatidylinositol 3-kinase Catalytic Subunit, Chain A, domain 1"/>
    <property type="match status" value="1"/>
</dbReference>
<name>A0AAN7B8B2_9PEZI</name>
<sequence length="248" mass="26278">MATEVAFAKTFLAILDKQPQKITADHVEDPRNYPASTPYTLPRLSTSKPMSKRGSPKAKSTAPTSSSESNSEQPSVKVTIKSPRNPTLELVLPTAQPIATTSMLDIKNTIYEQTCLPVEKLKILYNKKPVADTKTIKDVLGPVPAEEEAGIEFSLMVMGGAATASAAAEALAARQAAPAAPETQADADGDTVMDDTAAAPVVAEGSGPSGAAVLQTEEFWEDLKGFLMQRIRDERLAGELVGKLRGVV</sequence>
<feature type="compositionally biased region" description="Polar residues" evidence="1">
    <location>
        <begin position="34"/>
        <end position="49"/>
    </location>
</feature>
<dbReference type="Pfam" id="PF17183">
    <property type="entry name" value="Get5_C"/>
    <property type="match status" value="1"/>
</dbReference>
<dbReference type="EMBL" id="MU858100">
    <property type="protein sequence ID" value="KAK4214044.1"/>
    <property type="molecule type" value="Genomic_DNA"/>
</dbReference>
<keyword evidence="5" id="KW-1185">Reference proteome</keyword>
<dbReference type="CDD" id="cd17039">
    <property type="entry name" value="Ubl_ubiquitin_like"/>
    <property type="match status" value="1"/>
</dbReference>
<protein>
    <submittedName>
        <fullName evidence="4">Cell-cycle control medial ring component</fullName>
    </submittedName>
</protein>
<feature type="domain" description="Get5 N-terminal" evidence="2">
    <location>
        <begin position="7"/>
        <end position="160"/>
    </location>
</feature>
<dbReference type="Proteomes" id="UP001301769">
    <property type="component" value="Unassembled WGS sequence"/>
</dbReference>
<evidence type="ECO:0000259" key="2">
    <source>
        <dbReference type="Pfam" id="PF12754"/>
    </source>
</evidence>
<proteinExistence type="predicted"/>
<dbReference type="InterPro" id="IPR049256">
    <property type="entry name" value="Get5_C"/>
</dbReference>
<evidence type="ECO:0000313" key="5">
    <source>
        <dbReference type="Proteomes" id="UP001301769"/>
    </source>
</evidence>
<dbReference type="Pfam" id="PF12754">
    <property type="entry name" value="Get5_N"/>
    <property type="match status" value="1"/>
</dbReference>